<keyword evidence="2" id="KW-0808">Transferase</keyword>
<proteinExistence type="predicted"/>
<comment type="caution">
    <text evidence="2">The sequence shown here is derived from an EMBL/GenBank/DDBJ whole genome shotgun (WGS) entry which is preliminary data.</text>
</comment>
<dbReference type="GO" id="GO:0003964">
    <property type="term" value="F:RNA-directed DNA polymerase activity"/>
    <property type="evidence" value="ECO:0007669"/>
    <property type="project" value="UniProtKB-KW"/>
</dbReference>
<accession>A0AAW1ISL9</accession>
<dbReference type="AlphaFoldDB" id="A0AAW1ISL9"/>
<gene>
    <name evidence="2" type="ORF">QE152_g35044</name>
</gene>
<evidence type="ECO:0000259" key="1">
    <source>
        <dbReference type="Pfam" id="PF17919"/>
    </source>
</evidence>
<protein>
    <submittedName>
        <fullName evidence="2">RNase H-like domain found in reverse transcriptase</fullName>
    </submittedName>
</protein>
<dbReference type="Proteomes" id="UP001458880">
    <property type="component" value="Unassembled WGS sequence"/>
</dbReference>
<feature type="domain" description="Reverse transcriptase/retrotransposon-derived protein RNase H-like" evidence="1">
    <location>
        <begin position="4"/>
        <end position="103"/>
    </location>
</feature>
<dbReference type="PANTHER" id="PTHR34072:SF52">
    <property type="entry name" value="RIBONUCLEASE H"/>
    <property type="match status" value="1"/>
</dbReference>
<dbReference type="CDD" id="cd09274">
    <property type="entry name" value="RNase_HI_RT_Ty3"/>
    <property type="match status" value="1"/>
</dbReference>
<organism evidence="2 3">
    <name type="scientific">Popillia japonica</name>
    <name type="common">Japanese beetle</name>
    <dbReference type="NCBI Taxonomy" id="7064"/>
    <lineage>
        <taxon>Eukaryota</taxon>
        <taxon>Metazoa</taxon>
        <taxon>Ecdysozoa</taxon>
        <taxon>Arthropoda</taxon>
        <taxon>Hexapoda</taxon>
        <taxon>Insecta</taxon>
        <taxon>Pterygota</taxon>
        <taxon>Neoptera</taxon>
        <taxon>Endopterygota</taxon>
        <taxon>Coleoptera</taxon>
        <taxon>Polyphaga</taxon>
        <taxon>Scarabaeiformia</taxon>
        <taxon>Scarabaeidae</taxon>
        <taxon>Rutelinae</taxon>
        <taxon>Popillia</taxon>
    </lineage>
</organism>
<dbReference type="InterPro" id="IPR043502">
    <property type="entry name" value="DNA/RNA_pol_sf"/>
</dbReference>
<dbReference type="PANTHER" id="PTHR34072">
    <property type="entry name" value="ENZYMATIC POLYPROTEIN-RELATED"/>
    <property type="match status" value="1"/>
</dbReference>
<evidence type="ECO:0000313" key="3">
    <source>
        <dbReference type="Proteomes" id="UP001458880"/>
    </source>
</evidence>
<name>A0AAW1ISL9_POPJA</name>
<dbReference type="InterPro" id="IPR041577">
    <property type="entry name" value="RT_RNaseH_2"/>
</dbReference>
<keyword evidence="3" id="KW-1185">Reference proteome</keyword>
<dbReference type="EMBL" id="JASPKY010000575">
    <property type="protein sequence ID" value="KAK9692608.1"/>
    <property type="molecule type" value="Genomic_DNA"/>
</dbReference>
<evidence type="ECO:0000313" key="2">
    <source>
        <dbReference type="EMBL" id="KAK9692608.1"/>
    </source>
</evidence>
<dbReference type="Pfam" id="PF17919">
    <property type="entry name" value="RT_RNaseH_2"/>
    <property type="match status" value="1"/>
</dbReference>
<sequence>MLHWTKAQEDAFTEIKRELSSEPILAIYNPHAKTELHTDASQVGLSGILYQEQTDGRLHPISYYSRKTTIEESRYHSYELEALAIVNSVERFRVYLIGIHFVIRTDCNSLKMLQNKRDLSPRIGRWFVKLSEYNYTIEYHAGSINTVADALSRYPIEEGKETEIVGLPILHIKVTTDWIAALQRNCLSKKARRQKLLVFPSCT</sequence>
<keyword evidence="2" id="KW-0548">Nucleotidyltransferase</keyword>
<dbReference type="SUPFAM" id="SSF56672">
    <property type="entry name" value="DNA/RNA polymerases"/>
    <property type="match status" value="1"/>
</dbReference>
<keyword evidence="2" id="KW-0695">RNA-directed DNA polymerase</keyword>
<reference evidence="2 3" key="1">
    <citation type="journal article" date="2024" name="BMC Genomics">
        <title>De novo assembly and annotation of Popillia japonica's genome with initial clues to its potential as an invasive pest.</title>
        <authorList>
            <person name="Cucini C."/>
            <person name="Boschi S."/>
            <person name="Funari R."/>
            <person name="Cardaioli E."/>
            <person name="Iannotti N."/>
            <person name="Marturano G."/>
            <person name="Paoli F."/>
            <person name="Bruttini M."/>
            <person name="Carapelli A."/>
            <person name="Frati F."/>
            <person name="Nardi F."/>
        </authorList>
    </citation>
    <scope>NUCLEOTIDE SEQUENCE [LARGE SCALE GENOMIC DNA]</scope>
    <source>
        <strain evidence="2">DMR45628</strain>
    </source>
</reference>